<sequence length="114" mass="12988">MRFINATTITILQAPPSRAYPNRSYSATTITEEFFTQECKDERDSHLAKGHMPFLSRPIYNKLNTRPVKKVLSRNSLEEHVLLADNNPSSCNKEVPEDVFDEADPRICAECQST</sequence>
<gene>
    <name evidence="1" type="ORF">PSHT_08480</name>
</gene>
<keyword evidence="2" id="KW-1185">Reference proteome</keyword>
<name>A0A2S4VNY7_9BASI</name>
<protein>
    <submittedName>
        <fullName evidence="1">Uncharacterized protein</fullName>
    </submittedName>
</protein>
<evidence type="ECO:0000313" key="2">
    <source>
        <dbReference type="Proteomes" id="UP000238274"/>
    </source>
</evidence>
<dbReference type="EMBL" id="PKSM01000113">
    <property type="protein sequence ID" value="POW11138.1"/>
    <property type="molecule type" value="Genomic_DNA"/>
</dbReference>
<organism evidence="1 2">
    <name type="scientific">Puccinia striiformis</name>
    <dbReference type="NCBI Taxonomy" id="27350"/>
    <lineage>
        <taxon>Eukaryota</taxon>
        <taxon>Fungi</taxon>
        <taxon>Dikarya</taxon>
        <taxon>Basidiomycota</taxon>
        <taxon>Pucciniomycotina</taxon>
        <taxon>Pucciniomycetes</taxon>
        <taxon>Pucciniales</taxon>
        <taxon>Pucciniaceae</taxon>
        <taxon>Puccinia</taxon>
    </lineage>
</organism>
<evidence type="ECO:0000313" key="1">
    <source>
        <dbReference type="EMBL" id="POW11138.1"/>
    </source>
</evidence>
<proteinExistence type="predicted"/>
<accession>A0A2S4VNY7</accession>
<reference evidence="2" key="2">
    <citation type="journal article" date="2018" name="BMC Genomics">
        <title>Genomic insights into host adaptation between the wheat stripe rust pathogen (Puccinia striiformis f. sp. tritici) and the barley stripe rust pathogen (Puccinia striiformis f. sp. hordei).</title>
        <authorList>
            <person name="Xia C."/>
            <person name="Wang M."/>
            <person name="Yin C."/>
            <person name="Cornejo O.E."/>
            <person name="Hulbert S.H."/>
            <person name="Chen X."/>
        </authorList>
    </citation>
    <scope>NUCLEOTIDE SEQUENCE [LARGE SCALE GENOMIC DNA]</scope>
    <source>
        <strain evidence="2">93TX-2</strain>
    </source>
</reference>
<dbReference type="VEuPathDB" id="FungiDB:PSHT_08480"/>
<reference evidence="1 2" key="1">
    <citation type="submission" date="2017-12" db="EMBL/GenBank/DDBJ databases">
        <title>Gene loss provides genomic basis for host adaptation in cereal stripe rust fungi.</title>
        <authorList>
            <person name="Xia C."/>
        </authorList>
    </citation>
    <scope>NUCLEOTIDE SEQUENCE [LARGE SCALE GENOMIC DNA]</scope>
    <source>
        <strain evidence="1 2">93TX-2</strain>
    </source>
</reference>
<reference evidence="2" key="3">
    <citation type="journal article" date="2018" name="Mol. Plant Microbe Interact.">
        <title>Genome sequence resources for the wheat stripe rust pathogen (Puccinia striiformis f. sp. tritici) and the barley stripe rust pathogen (Puccinia striiformis f. sp. hordei).</title>
        <authorList>
            <person name="Xia C."/>
            <person name="Wang M."/>
            <person name="Yin C."/>
            <person name="Cornejo O.E."/>
            <person name="Hulbert S.H."/>
            <person name="Chen X."/>
        </authorList>
    </citation>
    <scope>NUCLEOTIDE SEQUENCE [LARGE SCALE GENOMIC DNA]</scope>
    <source>
        <strain evidence="2">93TX-2</strain>
    </source>
</reference>
<dbReference type="AlphaFoldDB" id="A0A2S4VNY7"/>
<comment type="caution">
    <text evidence="1">The sequence shown here is derived from an EMBL/GenBank/DDBJ whole genome shotgun (WGS) entry which is preliminary data.</text>
</comment>
<dbReference type="Proteomes" id="UP000238274">
    <property type="component" value="Unassembled WGS sequence"/>
</dbReference>